<evidence type="ECO:0000256" key="2">
    <source>
        <dbReference type="ARBA" id="ARBA00023125"/>
    </source>
</evidence>
<keyword evidence="1" id="KW-0229">DNA integration</keyword>
<dbReference type="InterPro" id="IPR025269">
    <property type="entry name" value="SAM-like_dom"/>
</dbReference>
<dbReference type="GO" id="GO:0003677">
    <property type="term" value="F:DNA binding"/>
    <property type="evidence" value="ECO:0007669"/>
    <property type="project" value="UniProtKB-UniRule"/>
</dbReference>
<dbReference type="GO" id="GO:0015074">
    <property type="term" value="P:DNA integration"/>
    <property type="evidence" value="ECO:0007669"/>
    <property type="project" value="UniProtKB-KW"/>
</dbReference>
<dbReference type="PROSITE" id="PS51900">
    <property type="entry name" value="CB"/>
    <property type="match status" value="1"/>
</dbReference>
<dbReference type="InterPro" id="IPR044068">
    <property type="entry name" value="CB"/>
</dbReference>
<organism evidence="5 6">
    <name type="scientific">Parabacteroides goldsteinii DSM 19448 = WAL 12034</name>
    <dbReference type="NCBI Taxonomy" id="927665"/>
    <lineage>
        <taxon>Bacteria</taxon>
        <taxon>Pseudomonadati</taxon>
        <taxon>Bacteroidota</taxon>
        <taxon>Bacteroidia</taxon>
        <taxon>Bacteroidales</taxon>
        <taxon>Tannerellaceae</taxon>
        <taxon>Parabacteroides</taxon>
    </lineage>
</organism>
<dbReference type="STRING" id="927665.HMPREF1535_00294"/>
<evidence type="ECO:0000313" key="5">
    <source>
        <dbReference type="EMBL" id="KKB60019.1"/>
    </source>
</evidence>
<dbReference type="EMBL" id="AQHV01000001">
    <property type="protein sequence ID" value="KKB60019.1"/>
    <property type="molecule type" value="Genomic_DNA"/>
</dbReference>
<dbReference type="AlphaFoldDB" id="A0A0F5JQN4"/>
<dbReference type="Gene3D" id="1.10.150.130">
    <property type="match status" value="1"/>
</dbReference>
<dbReference type="SUPFAM" id="SSF56349">
    <property type="entry name" value="DNA breaking-rejoining enzymes"/>
    <property type="match status" value="1"/>
</dbReference>
<gene>
    <name evidence="5" type="ORF">HMPREF1535_00294</name>
</gene>
<evidence type="ECO:0000256" key="1">
    <source>
        <dbReference type="ARBA" id="ARBA00022908"/>
    </source>
</evidence>
<protein>
    <recommendedName>
        <fullName evidence="4">Core-binding (CB) domain-containing protein</fullName>
    </recommendedName>
</protein>
<dbReference type="Proteomes" id="UP000033047">
    <property type="component" value="Unassembled WGS sequence"/>
</dbReference>
<dbReference type="InterPro" id="IPR010998">
    <property type="entry name" value="Integrase_recombinase_N"/>
</dbReference>
<reference evidence="5 6" key="1">
    <citation type="submission" date="2013-04" db="EMBL/GenBank/DDBJ databases">
        <title>The Genome Sequence of Parabacteroides goldsteinii DSM 19448.</title>
        <authorList>
            <consortium name="The Broad Institute Genomics Platform"/>
            <person name="Earl A."/>
            <person name="Ward D."/>
            <person name="Feldgarden M."/>
            <person name="Gevers D."/>
            <person name="Martens E."/>
            <person name="Sakamoto M."/>
            <person name="Benno Y."/>
            <person name="Song Y."/>
            <person name="Liu C."/>
            <person name="Lee J."/>
            <person name="Bolanos M."/>
            <person name="Vaisanen M.L."/>
            <person name="Finegold S.M."/>
            <person name="Walker B."/>
            <person name="Young S."/>
            <person name="Zeng Q."/>
            <person name="Gargeya S."/>
            <person name="Fitzgerald M."/>
            <person name="Haas B."/>
            <person name="Abouelleil A."/>
            <person name="Allen A.W."/>
            <person name="Alvarado L."/>
            <person name="Arachchi H.M."/>
            <person name="Berlin A.M."/>
            <person name="Chapman S.B."/>
            <person name="Gainer-Dewar J."/>
            <person name="Goldberg J."/>
            <person name="Griggs A."/>
            <person name="Gujja S."/>
            <person name="Hansen M."/>
            <person name="Howarth C."/>
            <person name="Imamovic A."/>
            <person name="Ireland A."/>
            <person name="Larimer J."/>
            <person name="McCowan C."/>
            <person name="Murphy C."/>
            <person name="Pearson M."/>
            <person name="Poon T.W."/>
            <person name="Priest M."/>
            <person name="Roberts A."/>
            <person name="Saif S."/>
            <person name="Shea T."/>
            <person name="Sisk P."/>
            <person name="Sykes S."/>
            <person name="Wortman J."/>
            <person name="Nusbaum C."/>
            <person name="Birren B."/>
        </authorList>
    </citation>
    <scope>NUCLEOTIDE SEQUENCE [LARGE SCALE GENOMIC DNA]</scope>
    <source>
        <strain evidence="5 6">DSM 19448</strain>
    </source>
</reference>
<evidence type="ECO:0000259" key="4">
    <source>
        <dbReference type="PROSITE" id="PS51900"/>
    </source>
</evidence>
<comment type="caution">
    <text evidence="5">The sequence shown here is derived from an EMBL/GenBank/DDBJ whole genome shotgun (WGS) entry which is preliminary data.</text>
</comment>
<dbReference type="HOGENOM" id="CLU_1287860_0_0_10"/>
<evidence type="ECO:0000256" key="3">
    <source>
        <dbReference type="PROSITE-ProRule" id="PRU01248"/>
    </source>
</evidence>
<name>A0A0F5JQN4_9BACT</name>
<proteinExistence type="predicted"/>
<dbReference type="Pfam" id="PF13102">
    <property type="entry name" value="Phage_int_SAM_5"/>
    <property type="match status" value="1"/>
</dbReference>
<keyword evidence="2 3" id="KW-0238">DNA-binding</keyword>
<evidence type="ECO:0000313" key="6">
    <source>
        <dbReference type="Proteomes" id="UP000033047"/>
    </source>
</evidence>
<dbReference type="InterPro" id="IPR011010">
    <property type="entry name" value="DNA_brk_join_enz"/>
</dbReference>
<sequence>MTQNIFVYMDFQVAWKREAGKDSTADLYRVVRNRLYRFWKGASLQWTDITAAMVDDFGSSLRAEGLAVNTVNSYLSSFRALCHTALREGLPGPASDPFAGLHLKREETAKRALKIAEVNKVMQADYPGEPSLREVLDLFIFSYLACGIPFVDLACLTKKNIVGGEIVYYRHKTGALIRVGDYACHAVTLEKVRAERFSLPFPGPLGGQGRTRSL</sequence>
<dbReference type="PATRIC" id="fig|927665.4.peg.294"/>
<dbReference type="RefSeq" id="WP_229102488.1">
    <property type="nucleotide sequence ID" value="NZ_KQ033912.1"/>
</dbReference>
<accession>A0A0F5JQN4</accession>
<feature type="domain" description="Core-binding (CB)" evidence="4">
    <location>
        <begin position="2"/>
        <end position="86"/>
    </location>
</feature>